<dbReference type="InterPro" id="IPR003593">
    <property type="entry name" value="AAA+_ATPase"/>
</dbReference>
<evidence type="ECO:0000256" key="7">
    <source>
        <dbReference type="ARBA" id="ARBA00022840"/>
    </source>
</evidence>
<evidence type="ECO:0000256" key="9">
    <source>
        <dbReference type="ARBA" id="ARBA00023128"/>
    </source>
</evidence>
<organism evidence="15 16">
    <name type="scientific">Carpinus fangiana</name>
    <dbReference type="NCBI Taxonomy" id="176857"/>
    <lineage>
        <taxon>Eukaryota</taxon>
        <taxon>Viridiplantae</taxon>
        <taxon>Streptophyta</taxon>
        <taxon>Embryophyta</taxon>
        <taxon>Tracheophyta</taxon>
        <taxon>Spermatophyta</taxon>
        <taxon>Magnoliopsida</taxon>
        <taxon>eudicotyledons</taxon>
        <taxon>Gunneridae</taxon>
        <taxon>Pentapetalae</taxon>
        <taxon>rosids</taxon>
        <taxon>fabids</taxon>
        <taxon>Fagales</taxon>
        <taxon>Betulaceae</taxon>
        <taxon>Carpinus</taxon>
    </lineage>
</organism>
<gene>
    <name evidence="15" type="ORF">FH972_016034</name>
</gene>
<dbReference type="Gene3D" id="3.40.50.12780">
    <property type="entry name" value="N-terminal domain of ligase-like"/>
    <property type="match status" value="1"/>
</dbReference>
<evidence type="ECO:0000313" key="16">
    <source>
        <dbReference type="Proteomes" id="UP000327013"/>
    </source>
</evidence>
<dbReference type="Gene3D" id="3.40.50.300">
    <property type="entry name" value="P-loop containing nucleotide triphosphate hydrolases"/>
    <property type="match status" value="1"/>
</dbReference>
<dbReference type="FunFam" id="3.40.50.12780:FF:000003">
    <property type="entry name" value="Long-chain-fatty-acid--CoA ligase FadD"/>
    <property type="match status" value="1"/>
</dbReference>
<evidence type="ECO:0000256" key="1">
    <source>
        <dbReference type="ARBA" id="ARBA00004273"/>
    </source>
</evidence>
<dbReference type="SUPFAM" id="SSF56801">
    <property type="entry name" value="Acetyl-CoA synthetase-like"/>
    <property type="match status" value="1"/>
</dbReference>
<dbReference type="Proteomes" id="UP000327013">
    <property type="component" value="Chromosome 6"/>
</dbReference>
<dbReference type="AlphaFoldDB" id="A0A5N6RFS6"/>
<evidence type="ECO:0000256" key="12">
    <source>
        <dbReference type="SAM" id="Coils"/>
    </source>
</evidence>
<feature type="region of interest" description="Disordered" evidence="13">
    <location>
        <begin position="1"/>
        <end position="26"/>
    </location>
</feature>
<feature type="compositionally biased region" description="Low complexity" evidence="13">
    <location>
        <begin position="541"/>
        <end position="551"/>
    </location>
</feature>
<feature type="coiled-coil region" evidence="12">
    <location>
        <begin position="594"/>
        <end position="714"/>
    </location>
</feature>
<feature type="domain" description="AAA+ ATPase" evidence="14">
    <location>
        <begin position="877"/>
        <end position="1010"/>
    </location>
</feature>
<evidence type="ECO:0000256" key="6">
    <source>
        <dbReference type="ARBA" id="ARBA00022792"/>
    </source>
</evidence>
<proteinExistence type="inferred from homology"/>
<dbReference type="InterPro" id="IPR003959">
    <property type="entry name" value="ATPase_AAA_core"/>
</dbReference>
<dbReference type="GO" id="GO:0005743">
    <property type="term" value="C:mitochondrial inner membrane"/>
    <property type="evidence" value="ECO:0007669"/>
    <property type="project" value="UniProtKB-SubCell"/>
</dbReference>
<dbReference type="PANTHER" id="PTHR23075">
    <property type="entry name" value="PUTATIVE ATP-ASE"/>
    <property type="match status" value="1"/>
</dbReference>
<evidence type="ECO:0000256" key="13">
    <source>
        <dbReference type="SAM" id="MobiDB-lite"/>
    </source>
</evidence>
<accession>A0A5N6RFS6</accession>
<dbReference type="InterPro" id="IPR042099">
    <property type="entry name" value="ANL_N_sf"/>
</dbReference>
<comment type="subcellular location">
    <subcellularLocation>
        <location evidence="1">Mitochondrion inner membrane</location>
    </subcellularLocation>
    <subcellularLocation>
        <location evidence="2">Mitochondrion matrix</location>
        <location evidence="2">Mitochondrion nucleoid</location>
    </subcellularLocation>
</comment>
<dbReference type="Pfam" id="PF13193">
    <property type="entry name" value="AMP-binding_C"/>
    <property type="match status" value="1"/>
</dbReference>
<evidence type="ECO:0000256" key="8">
    <source>
        <dbReference type="ARBA" id="ARBA00023054"/>
    </source>
</evidence>
<keyword evidence="4" id="KW-0436">Ligase</keyword>
<dbReference type="OrthoDB" id="199596at2759"/>
<dbReference type="Pfam" id="PF12037">
    <property type="entry name" value="ATAD3_N"/>
    <property type="match status" value="1"/>
</dbReference>
<dbReference type="CDD" id="cd05904">
    <property type="entry name" value="4CL"/>
    <property type="match status" value="1"/>
</dbReference>
<dbReference type="InterPro" id="IPR045851">
    <property type="entry name" value="AMP-bd_C_sf"/>
</dbReference>
<protein>
    <recommendedName>
        <fullName evidence="14">AAA+ ATPase domain-containing protein</fullName>
    </recommendedName>
</protein>
<name>A0A5N6RFS6_9ROSI</name>
<dbReference type="Pfam" id="PF00501">
    <property type="entry name" value="AMP-binding"/>
    <property type="match status" value="1"/>
</dbReference>
<dbReference type="InterPro" id="IPR025110">
    <property type="entry name" value="AMP-bd_C"/>
</dbReference>
<keyword evidence="16" id="KW-1185">Reference proteome</keyword>
<dbReference type="GO" id="GO:0005524">
    <property type="term" value="F:ATP binding"/>
    <property type="evidence" value="ECO:0007669"/>
    <property type="project" value="UniProtKB-KW"/>
</dbReference>
<comment type="similarity">
    <text evidence="3">Belongs to the ATP-dependent AMP-binding enzyme family.</text>
</comment>
<dbReference type="GO" id="GO:0016887">
    <property type="term" value="F:ATP hydrolysis activity"/>
    <property type="evidence" value="ECO:0007669"/>
    <property type="project" value="InterPro"/>
</dbReference>
<evidence type="ECO:0000256" key="5">
    <source>
        <dbReference type="ARBA" id="ARBA00022741"/>
    </source>
</evidence>
<dbReference type="InterPro" id="IPR027417">
    <property type="entry name" value="P-loop_NTPase"/>
</dbReference>
<evidence type="ECO:0000313" key="15">
    <source>
        <dbReference type="EMBL" id="KAE8077474.1"/>
    </source>
</evidence>
<reference evidence="15 16" key="1">
    <citation type="submission" date="2019-06" db="EMBL/GenBank/DDBJ databases">
        <title>A chromosomal-level reference genome of Carpinus fangiana (Coryloideae, Betulaceae).</title>
        <authorList>
            <person name="Yang X."/>
            <person name="Wang Z."/>
            <person name="Zhang L."/>
            <person name="Hao G."/>
            <person name="Liu J."/>
            <person name="Yang Y."/>
        </authorList>
    </citation>
    <scope>NUCLEOTIDE SEQUENCE [LARGE SCALE GENOMIC DNA]</scope>
    <source>
        <strain evidence="15">Cfa_2016G</strain>
        <tissue evidence="15">Leaf</tissue>
    </source>
</reference>
<dbReference type="GO" id="GO:0042645">
    <property type="term" value="C:mitochondrial nucleoid"/>
    <property type="evidence" value="ECO:0007669"/>
    <property type="project" value="UniProtKB-SubCell"/>
</dbReference>
<dbReference type="PROSITE" id="PS00455">
    <property type="entry name" value="AMP_BINDING"/>
    <property type="match status" value="1"/>
</dbReference>
<keyword evidence="8 12" id="KW-0175">Coiled coil</keyword>
<evidence type="ECO:0000256" key="4">
    <source>
        <dbReference type="ARBA" id="ARBA00022598"/>
    </source>
</evidence>
<dbReference type="InterPro" id="IPR000873">
    <property type="entry name" value="AMP-dep_synth/lig_dom"/>
</dbReference>
<keyword evidence="5" id="KW-0547">Nucleotide-binding</keyword>
<dbReference type="SMART" id="SM00382">
    <property type="entry name" value="AAA"/>
    <property type="match status" value="1"/>
</dbReference>
<keyword evidence="10" id="KW-0472">Membrane</keyword>
<dbReference type="InterPro" id="IPR021911">
    <property type="entry name" value="ATAD3_N"/>
</dbReference>
<dbReference type="SUPFAM" id="SSF52540">
    <property type="entry name" value="P-loop containing nucleoside triphosphate hydrolases"/>
    <property type="match status" value="1"/>
</dbReference>
<evidence type="ECO:0000259" key="14">
    <source>
        <dbReference type="SMART" id="SM00382"/>
    </source>
</evidence>
<dbReference type="GO" id="GO:0016874">
    <property type="term" value="F:ligase activity"/>
    <property type="evidence" value="ECO:0007669"/>
    <property type="project" value="UniProtKB-KW"/>
</dbReference>
<evidence type="ECO:0000256" key="3">
    <source>
        <dbReference type="ARBA" id="ARBA00006432"/>
    </source>
</evidence>
<keyword evidence="6" id="KW-0999">Mitochondrion inner membrane</keyword>
<evidence type="ECO:0000256" key="2">
    <source>
        <dbReference type="ARBA" id="ARBA00004436"/>
    </source>
</evidence>
<dbReference type="EMBL" id="CM017326">
    <property type="protein sequence ID" value="KAE8077474.1"/>
    <property type="molecule type" value="Genomic_DNA"/>
</dbReference>
<evidence type="ECO:0000256" key="11">
    <source>
        <dbReference type="ARBA" id="ARBA00023271"/>
    </source>
</evidence>
<dbReference type="PANTHER" id="PTHR23075:SF0">
    <property type="entry name" value="ATPASE FAMILY AAA DOMAIN-CONTAINING PROTEIN 3"/>
    <property type="match status" value="1"/>
</dbReference>
<dbReference type="GO" id="GO:0008270">
    <property type="term" value="F:zinc ion binding"/>
    <property type="evidence" value="ECO:0007669"/>
    <property type="project" value="TreeGrafter"/>
</dbReference>
<dbReference type="InterPro" id="IPR020845">
    <property type="entry name" value="AMP-binding_CS"/>
</dbReference>
<sequence length="1121" mass="123482">MISVASSSTEPQNQEFSAPKIPPTKPSQTACVFKSKLPEIPISNHLPLHTYCFEHLEEFADRPCLIIGSTGKTYSFAQTHLVSQKVAAGLSNLGIKKGDVVMVLLQNCAEFVFSFLGASMLGAVTTTANPFYTSAEVFKQLNSSRAKLIITQSQYVDKLRETGENFPVLGEDFKVITVDDPPEKCLHFSVISEAKVADFPTVSIDPEDPVALPFSSGTTGLPKGVILTHKSLITSVAQQVDGENPNLYLNPEDVVLCVLPLFHIYSLNSVLLCSLRAGSAVLLMQKFEIGALLELIQQHRVSVAAVVPPLVLALAKNPIVANFDLSSIRVVLSGAAPLGKELEEALRNRVPQAILGQGYGMTEAGPVLSMCLAFAKQPFPTKSGSCGTVVRNAELKVIDPETGCSLARNQPGEICIRGSQIMKGYLNDDEATATTIDAEGWLHTGDIGFVDDDDEIFIVDRVKELIKFKGFQASELEALLVSHPSIADAAVVPQKDDVAGEVPVAFVVRSTDLELTEESVKEFIAKQEPKREKKKQKWLNPSSEPSSSSPPKVRNDNPTTTSAGFDPETLERGAKALKEITTSSHAKKVFEVIKKQEETRQTELEAKAAEFKAMQAQSETERQRVIYDEQKKLAQHQAQTKSQMARYEDELARKRMQAENEYQRARNQELVKLQEDSSIRQEQARRATEEQIQAQRWQTEREKAEIERETIRVRAMAEAEGRAHEAKLAEDINRRILVDRANAEREKWVAAINTTFDHIGGGFRAILTDQNKLVVFVGGVTALAAGVYTTREGARVIWSYVDRILGQPSLIRESSRGKYPWSGLFSRSMSALARGADKGSALKNGNGFGDVILRPSLQKRIEQLAGATANTKSHQAPSRNILFYGPPGTGKTMAARELARKSGLDYALMTGGDVAPLGPQAVTKIHQLFDWSKKSRKGLLLFIDEADAFLCERNKTYMSEAQRSALNALLFRTGDQSKDIVLALATNRPGDLDSAVADRIDEALEFPLPGEQERFKLLKLYLDRYIANAGPKKSSWLQNLFRKEQQKIEIKGVTDDILREAAAKTEGFSGREIAKLMASVQAAVYGSENCVLDSSLFREVVDYKVAEHQQRRKFAADKGSV</sequence>
<keyword evidence="9" id="KW-0496">Mitochondrion</keyword>
<dbReference type="Pfam" id="PF00004">
    <property type="entry name" value="AAA"/>
    <property type="match status" value="1"/>
</dbReference>
<dbReference type="FunFam" id="3.40.50.300:FF:000595">
    <property type="entry name" value="ATPase family AAA domain-containing protein 3"/>
    <property type="match status" value="1"/>
</dbReference>
<evidence type="ECO:0000256" key="10">
    <source>
        <dbReference type="ARBA" id="ARBA00023136"/>
    </source>
</evidence>
<feature type="compositionally biased region" description="Polar residues" evidence="13">
    <location>
        <begin position="1"/>
        <end position="16"/>
    </location>
</feature>
<keyword evidence="11" id="KW-1135">Mitochondrion nucleoid</keyword>
<dbReference type="Gene3D" id="3.30.300.30">
    <property type="match status" value="1"/>
</dbReference>
<keyword evidence="7" id="KW-0067">ATP-binding</keyword>
<dbReference type="GO" id="GO:0007005">
    <property type="term" value="P:mitochondrion organization"/>
    <property type="evidence" value="ECO:0007669"/>
    <property type="project" value="TreeGrafter"/>
</dbReference>
<feature type="region of interest" description="Disordered" evidence="13">
    <location>
        <begin position="526"/>
        <end position="569"/>
    </location>
</feature>